<keyword evidence="3" id="KW-1185">Reference proteome</keyword>
<evidence type="ECO:0000256" key="1">
    <source>
        <dbReference type="SAM" id="Phobius"/>
    </source>
</evidence>
<protein>
    <submittedName>
        <fullName evidence="2">Uncharacterized protein</fullName>
    </submittedName>
</protein>
<dbReference type="RefSeq" id="WP_021725989.1">
    <property type="nucleotide sequence ID" value="NZ_AWEZ01000044.1"/>
</dbReference>
<proteinExistence type="predicted"/>
<gene>
    <name evidence="2" type="ORF">HMPREF1316_1975</name>
</gene>
<keyword evidence="1" id="KW-0812">Transmembrane</keyword>
<evidence type="ECO:0000313" key="2">
    <source>
        <dbReference type="EMBL" id="ERL08486.1"/>
    </source>
</evidence>
<keyword evidence="1" id="KW-0472">Membrane</keyword>
<evidence type="ECO:0000313" key="3">
    <source>
        <dbReference type="Proteomes" id="UP000016638"/>
    </source>
</evidence>
<feature type="transmembrane region" description="Helical" evidence="1">
    <location>
        <begin position="44"/>
        <end position="66"/>
    </location>
</feature>
<dbReference type="eggNOG" id="ENOG5033ZAD">
    <property type="taxonomic scope" value="Bacteria"/>
</dbReference>
<organism evidence="2 3">
    <name type="scientific">Olsenella profusa F0195</name>
    <dbReference type="NCBI Taxonomy" id="1125712"/>
    <lineage>
        <taxon>Bacteria</taxon>
        <taxon>Bacillati</taxon>
        <taxon>Actinomycetota</taxon>
        <taxon>Coriobacteriia</taxon>
        <taxon>Coriobacteriales</taxon>
        <taxon>Atopobiaceae</taxon>
        <taxon>Olsenella</taxon>
    </lineage>
</organism>
<dbReference type="Proteomes" id="UP000016638">
    <property type="component" value="Unassembled WGS sequence"/>
</dbReference>
<dbReference type="AlphaFoldDB" id="U2V770"/>
<dbReference type="PATRIC" id="fig|1125712.3.peg.1091"/>
<accession>U2V770</accession>
<dbReference type="OrthoDB" id="3186432at2"/>
<dbReference type="EMBL" id="AWEZ01000044">
    <property type="protein sequence ID" value="ERL08486.1"/>
    <property type="molecule type" value="Genomic_DNA"/>
</dbReference>
<comment type="caution">
    <text evidence="2">The sequence shown here is derived from an EMBL/GenBank/DDBJ whole genome shotgun (WGS) entry which is preliminary data.</text>
</comment>
<keyword evidence="1" id="KW-1133">Transmembrane helix</keyword>
<name>U2V770_9ACTN</name>
<reference evidence="2 3" key="1">
    <citation type="submission" date="2013-08" db="EMBL/GenBank/DDBJ databases">
        <authorList>
            <person name="Durkin A.S."/>
            <person name="Haft D.R."/>
            <person name="McCorrison J."/>
            <person name="Torralba M."/>
            <person name="Gillis M."/>
            <person name="Haft D.H."/>
            <person name="Methe B."/>
            <person name="Sutton G."/>
            <person name="Nelson K.E."/>
        </authorList>
    </citation>
    <scope>NUCLEOTIDE SEQUENCE [LARGE SCALE GENOMIC DNA]</scope>
    <source>
        <strain evidence="2 3">F0195</strain>
    </source>
</reference>
<feature type="transmembrane region" description="Helical" evidence="1">
    <location>
        <begin position="78"/>
        <end position="96"/>
    </location>
</feature>
<sequence length="177" mass="20056">MSMASLLVGMALLPAVSSLFEWVWTSGISERHHSHHDTYRVSNTLTHSLVIAMILMGVLGILLDWLCVINVFSASSSVLVGFFSTYIVVSFLIWLLCRRYQVVTYDDRMCVTPIIGPMRTIRYRDIASIRWARANLPMGYQNLRIHLASGRHVTLWGTLDVEQILIGIDRFDALENG</sequence>